<proteinExistence type="predicted"/>
<evidence type="ECO:0000256" key="1">
    <source>
        <dbReference type="ARBA" id="ARBA00004123"/>
    </source>
</evidence>
<evidence type="ECO:0000256" key="5">
    <source>
        <dbReference type="ARBA" id="ARBA00023242"/>
    </source>
</evidence>
<dbReference type="PANTHER" id="PTHR11988:SF27">
    <property type="entry name" value="GH27708P"/>
    <property type="match status" value="1"/>
</dbReference>
<keyword evidence="4" id="KW-0804">Transcription</keyword>
<keyword evidence="7" id="KW-1185">Reference proteome</keyword>
<evidence type="ECO:0000313" key="7">
    <source>
        <dbReference type="Proteomes" id="UP000235388"/>
    </source>
</evidence>
<organism evidence="6 7">
    <name type="scientific">Puccinia coronata f. sp. avenae</name>
    <dbReference type="NCBI Taxonomy" id="200324"/>
    <lineage>
        <taxon>Eukaryota</taxon>
        <taxon>Fungi</taxon>
        <taxon>Dikarya</taxon>
        <taxon>Basidiomycota</taxon>
        <taxon>Pucciniomycotina</taxon>
        <taxon>Pucciniomycetes</taxon>
        <taxon>Pucciniales</taxon>
        <taxon>Pucciniaceae</taxon>
        <taxon>Puccinia</taxon>
    </lineage>
</organism>
<keyword evidence="3" id="KW-0238">DNA-binding</keyword>
<keyword evidence="2" id="KW-0805">Transcription regulation</keyword>
<dbReference type="GO" id="GO:0000978">
    <property type="term" value="F:RNA polymerase II cis-regulatory region sequence-specific DNA binding"/>
    <property type="evidence" value="ECO:0007669"/>
    <property type="project" value="TreeGrafter"/>
</dbReference>
<accession>A0A2N5RY14</accession>
<dbReference type="OrthoDB" id="2529772at2759"/>
<sequence>MAKLTDLPAELVISIIHYVFDANQASLRQQITPLTGHHYLDHTQINCAGEPKPRPHEERIRLLAKAYKVPQVYREQVSWPKGLPSNPLLPLALVNRTFRQCAQELLFKNVDLHNTRIANVFLKSLTACGSGLSRQRWKHFNPPSRLSQYVRSLQFTWGDSRSPGKQKATLFCKILQSCPLLENIYISNEFLLTCKESILNALASKPFIKEFVLFNRTGRASFTFQWPPHEIVSQLFTRWNSLETVELLELTGCPHESDPSRQPAPNSIPVLNCAIRTMILINHDLDELTVSNLLKSCGESMRKLKITGPHTHLKPEAFARVLRDSTSPNLECLIVRAAGHWVHWKDPIFDCDLDEPFTGPGLLDTVFDSPTALRNLKTLSFHGSKMATNRLLARLPKSLIKLSMERSRIAASPLINTLTISSGHNESLLPNLKCLSVHNPRDWNSKHENAVRVVMEMRGGCAHIFRDMFFRTPSPSDRLF</sequence>
<dbReference type="AlphaFoldDB" id="A0A2N5RY14"/>
<comment type="caution">
    <text evidence="6">The sequence shown here is derived from an EMBL/GenBank/DDBJ whole genome shotgun (WGS) entry which is preliminary data.</text>
</comment>
<comment type="subcellular location">
    <subcellularLocation>
        <location evidence="1">Nucleus</location>
    </subcellularLocation>
</comment>
<evidence type="ECO:0000256" key="3">
    <source>
        <dbReference type="ARBA" id="ARBA00023125"/>
    </source>
</evidence>
<keyword evidence="5" id="KW-0539">Nucleus</keyword>
<dbReference type="Proteomes" id="UP000235388">
    <property type="component" value="Unassembled WGS sequence"/>
</dbReference>
<reference evidence="6 7" key="1">
    <citation type="submission" date="2017-11" db="EMBL/GenBank/DDBJ databases">
        <title>De novo assembly and phasing of dikaryotic genomes from two isolates of Puccinia coronata f. sp. avenae, the causal agent of oat crown rust.</title>
        <authorList>
            <person name="Miller M.E."/>
            <person name="Zhang Y."/>
            <person name="Omidvar V."/>
            <person name="Sperschneider J."/>
            <person name="Schwessinger B."/>
            <person name="Raley C."/>
            <person name="Palmer J.M."/>
            <person name="Garnica D."/>
            <person name="Upadhyaya N."/>
            <person name="Rathjen J."/>
            <person name="Taylor J.M."/>
            <person name="Park R.F."/>
            <person name="Dodds P.N."/>
            <person name="Hirsch C.D."/>
            <person name="Kianian S.F."/>
            <person name="Figueroa M."/>
        </authorList>
    </citation>
    <scope>NUCLEOTIDE SEQUENCE [LARGE SCALE GENOMIC DNA]</scope>
    <source>
        <strain evidence="6">12NC29</strain>
    </source>
</reference>
<gene>
    <name evidence="6" type="ORF">PCANC_26142</name>
</gene>
<evidence type="ECO:0000313" key="6">
    <source>
        <dbReference type="EMBL" id="PLW05896.1"/>
    </source>
</evidence>
<dbReference type="PANTHER" id="PTHR11988">
    <property type="entry name" value="THYROTROPH EMBRYONIC FACTOR RELATED"/>
    <property type="match status" value="1"/>
</dbReference>
<evidence type="ECO:0008006" key="8">
    <source>
        <dbReference type="Google" id="ProtNLM"/>
    </source>
</evidence>
<dbReference type="EMBL" id="PGCJ01001376">
    <property type="protein sequence ID" value="PLW05896.1"/>
    <property type="molecule type" value="Genomic_DNA"/>
</dbReference>
<dbReference type="GO" id="GO:0005634">
    <property type="term" value="C:nucleus"/>
    <property type="evidence" value="ECO:0007669"/>
    <property type="project" value="UniProtKB-SubCell"/>
</dbReference>
<protein>
    <recommendedName>
        <fullName evidence="8">F-box domain-containing protein</fullName>
    </recommendedName>
</protein>
<evidence type="ECO:0000256" key="4">
    <source>
        <dbReference type="ARBA" id="ARBA00023163"/>
    </source>
</evidence>
<dbReference type="GO" id="GO:0000981">
    <property type="term" value="F:DNA-binding transcription factor activity, RNA polymerase II-specific"/>
    <property type="evidence" value="ECO:0007669"/>
    <property type="project" value="TreeGrafter"/>
</dbReference>
<name>A0A2N5RY14_9BASI</name>
<dbReference type="InterPro" id="IPR040223">
    <property type="entry name" value="PAR_bZIP"/>
</dbReference>
<evidence type="ECO:0000256" key="2">
    <source>
        <dbReference type="ARBA" id="ARBA00023015"/>
    </source>
</evidence>